<evidence type="ECO:0000256" key="4">
    <source>
        <dbReference type="ARBA" id="ARBA00023163"/>
    </source>
</evidence>
<dbReference type="GO" id="GO:0030435">
    <property type="term" value="P:sporulation resulting in formation of a cellular spore"/>
    <property type="evidence" value="ECO:0007669"/>
    <property type="project" value="UniProtKB-KW"/>
</dbReference>
<dbReference type="AlphaFoldDB" id="A0AAD5Y9U0"/>
<keyword evidence="4" id="KW-0804">Transcription</keyword>
<evidence type="ECO:0000256" key="3">
    <source>
        <dbReference type="ARBA" id="ARBA00023015"/>
    </source>
</evidence>
<keyword evidence="8" id="KW-1185">Reference proteome</keyword>
<evidence type="ECO:0000313" key="8">
    <source>
        <dbReference type="Proteomes" id="UP001210925"/>
    </source>
</evidence>
<keyword evidence="2" id="KW-0749">Sporulation</keyword>
<dbReference type="EMBL" id="JADGKB010000014">
    <property type="protein sequence ID" value="KAJ3259953.1"/>
    <property type="molecule type" value="Genomic_DNA"/>
</dbReference>
<reference evidence="7" key="1">
    <citation type="submission" date="2020-05" db="EMBL/GenBank/DDBJ databases">
        <title>Phylogenomic resolution of chytrid fungi.</title>
        <authorList>
            <person name="Stajich J.E."/>
            <person name="Amses K."/>
            <person name="Simmons R."/>
            <person name="Seto K."/>
            <person name="Myers J."/>
            <person name="Bonds A."/>
            <person name="Quandt C.A."/>
            <person name="Barry K."/>
            <person name="Liu P."/>
            <person name="Grigoriev I."/>
            <person name="Longcore J.E."/>
            <person name="James T.Y."/>
        </authorList>
    </citation>
    <scope>NUCLEOTIDE SEQUENCE</scope>
    <source>
        <strain evidence="7">PLAUS21</strain>
    </source>
</reference>
<dbReference type="Pfam" id="PF11754">
    <property type="entry name" value="Velvet"/>
    <property type="match status" value="2"/>
</dbReference>
<feature type="domain" description="Velvet" evidence="6">
    <location>
        <begin position="3"/>
        <end position="181"/>
    </location>
</feature>
<protein>
    <recommendedName>
        <fullName evidence="6">Velvet domain-containing protein</fullName>
    </recommendedName>
</protein>
<sequence>MANDNNKHFKLIMRQQPKFARACGNGIKDRRAVDPAPIVQVIYDDIDDDIPPYLLEKHLMLILHINLWIIGPQNEKVKADRQITGSIVSSPTILRDNHGINGCFFTFADISIRERGQFQLEFRLYDISGEGGALSIDSANVITTVWSNTFTCMTPKDYPGMVEPSDLIRSFASQGLPLPIRKVRNQNDHED</sequence>
<evidence type="ECO:0000256" key="2">
    <source>
        <dbReference type="ARBA" id="ARBA00022969"/>
    </source>
</evidence>
<keyword evidence="5" id="KW-0539">Nucleus</keyword>
<evidence type="ECO:0000256" key="5">
    <source>
        <dbReference type="ARBA" id="ARBA00023242"/>
    </source>
</evidence>
<dbReference type="GO" id="GO:0005634">
    <property type="term" value="C:nucleus"/>
    <property type="evidence" value="ECO:0007669"/>
    <property type="project" value="UniProtKB-SubCell"/>
</dbReference>
<evidence type="ECO:0000259" key="6">
    <source>
        <dbReference type="PROSITE" id="PS51821"/>
    </source>
</evidence>
<dbReference type="InterPro" id="IPR037525">
    <property type="entry name" value="Velvet_dom"/>
</dbReference>
<accession>A0AAD5Y9U0</accession>
<dbReference type="PANTHER" id="PTHR33572:SF17">
    <property type="entry name" value="SEXUAL DEVELOPMENT REGULATOR VELC"/>
    <property type="match status" value="1"/>
</dbReference>
<dbReference type="Gene3D" id="2.60.40.3960">
    <property type="entry name" value="Velvet domain"/>
    <property type="match status" value="1"/>
</dbReference>
<evidence type="ECO:0000256" key="1">
    <source>
        <dbReference type="ARBA" id="ARBA00004123"/>
    </source>
</evidence>
<dbReference type="InterPro" id="IPR038491">
    <property type="entry name" value="Velvet_dom_sf"/>
</dbReference>
<keyword evidence="3" id="KW-0805">Transcription regulation</keyword>
<dbReference type="PANTHER" id="PTHR33572">
    <property type="entry name" value="SPORE DEVELOPMENT REGULATOR VOSA"/>
    <property type="match status" value="1"/>
</dbReference>
<dbReference type="Proteomes" id="UP001210925">
    <property type="component" value="Unassembled WGS sequence"/>
</dbReference>
<organism evidence="7 8">
    <name type="scientific">Boothiomyces macroporosus</name>
    <dbReference type="NCBI Taxonomy" id="261099"/>
    <lineage>
        <taxon>Eukaryota</taxon>
        <taxon>Fungi</taxon>
        <taxon>Fungi incertae sedis</taxon>
        <taxon>Chytridiomycota</taxon>
        <taxon>Chytridiomycota incertae sedis</taxon>
        <taxon>Chytridiomycetes</taxon>
        <taxon>Rhizophydiales</taxon>
        <taxon>Terramycetaceae</taxon>
        <taxon>Boothiomyces</taxon>
    </lineage>
</organism>
<comment type="caution">
    <text evidence="7">The sequence shown here is derived from an EMBL/GenBank/DDBJ whole genome shotgun (WGS) entry which is preliminary data.</text>
</comment>
<evidence type="ECO:0000313" key="7">
    <source>
        <dbReference type="EMBL" id="KAJ3259953.1"/>
    </source>
</evidence>
<comment type="subcellular location">
    <subcellularLocation>
        <location evidence="1">Nucleus</location>
    </subcellularLocation>
</comment>
<proteinExistence type="predicted"/>
<dbReference type="PROSITE" id="PS51821">
    <property type="entry name" value="VELVET"/>
    <property type="match status" value="1"/>
</dbReference>
<name>A0AAD5Y9U0_9FUNG</name>
<gene>
    <name evidence="7" type="ORF">HK103_001463</name>
</gene>
<dbReference type="InterPro" id="IPR021740">
    <property type="entry name" value="Velvet"/>
</dbReference>